<protein>
    <submittedName>
        <fullName evidence="8">Acetoacetate-CoA ligase-like protein</fullName>
    </submittedName>
</protein>
<proteinExistence type="inferred from homology"/>
<feature type="domain" description="AMP-binding enzyme C-terminal" evidence="6">
    <location>
        <begin position="581"/>
        <end position="651"/>
    </location>
</feature>
<dbReference type="NCBIfam" id="TIGR01217">
    <property type="entry name" value="ac_ac_CoA_syn"/>
    <property type="match status" value="1"/>
</dbReference>
<dbReference type="Gene3D" id="3.30.300.30">
    <property type="match status" value="1"/>
</dbReference>
<accession>A0AAJ0GLW9</accession>
<gene>
    <name evidence="8" type="ORF">B0T15DRAFT_577450</name>
</gene>
<dbReference type="InterPro" id="IPR000873">
    <property type="entry name" value="AMP-dep_synth/lig_dom"/>
</dbReference>
<evidence type="ECO:0000256" key="3">
    <source>
        <dbReference type="ARBA" id="ARBA00022741"/>
    </source>
</evidence>
<name>A0AAJ0GLW9_9PEZI</name>
<feature type="domain" description="AMP-dependent synthetase/ligase" evidence="5">
    <location>
        <begin position="99"/>
        <end position="495"/>
    </location>
</feature>
<evidence type="ECO:0000256" key="1">
    <source>
        <dbReference type="ARBA" id="ARBA00006432"/>
    </source>
</evidence>
<reference evidence="8" key="1">
    <citation type="journal article" date="2023" name="Mol. Phylogenet. Evol.">
        <title>Genome-scale phylogeny and comparative genomics of the fungal order Sordariales.</title>
        <authorList>
            <person name="Hensen N."/>
            <person name="Bonometti L."/>
            <person name="Westerberg I."/>
            <person name="Brannstrom I.O."/>
            <person name="Guillou S."/>
            <person name="Cros-Aarteil S."/>
            <person name="Calhoun S."/>
            <person name="Haridas S."/>
            <person name="Kuo A."/>
            <person name="Mondo S."/>
            <person name="Pangilinan J."/>
            <person name="Riley R."/>
            <person name="LaButti K."/>
            <person name="Andreopoulos B."/>
            <person name="Lipzen A."/>
            <person name="Chen C."/>
            <person name="Yan M."/>
            <person name="Daum C."/>
            <person name="Ng V."/>
            <person name="Clum A."/>
            <person name="Steindorff A."/>
            <person name="Ohm R.A."/>
            <person name="Martin F."/>
            <person name="Silar P."/>
            <person name="Natvig D.O."/>
            <person name="Lalanne C."/>
            <person name="Gautier V."/>
            <person name="Ament-Velasquez S.L."/>
            <person name="Kruys A."/>
            <person name="Hutchinson M.I."/>
            <person name="Powell A.J."/>
            <person name="Barry K."/>
            <person name="Miller A.N."/>
            <person name="Grigoriev I.V."/>
            <person name="Debuchy R."/>
            <person name="Gladieux P."/>
            <person name="Hiltunen Thoren M."/>
            <person name="Johannesson H."/>
        </authorList>
    </citation>
    <scope>NUCLEOTIDE SEQUENCE</scope>
    <source>
        <strain evidence="8">CBS 333.67</strain>
    </source>
</reference>
<reference evidence="8" key="2">
    <citation type="submission" date="2023-06" db="EMBL/GenBank/DDBJ databases">
        <authorList>
            <consortium name="Lawrence Berkeley National Laboratory"/>
            <person name="Mondo S.J."/>
            <person name="Hensen N."/>
            <person name="Bonometti L."/>
            <person name="Westerberg I."/>
            <person name="Brannstrom I.O."/>
            <person name="Guillou S."/>
            <person name="Cros-Aarteil S."/>
            <person name="Calhoun S."/>
            <person name="Haridas S."/>
            <person name="Kuo A."/>
            <person name="Pangilinan J."/>
            <person name="Riley R."/>
            <person name="Labutti K."/>
            <person name="Andreopoulos B."/>
            <person name="Lipzen A."/>
            <person name="Chen C."/>
            <person name="Yanf M."/>
            <person name="Daum C."/>
            <person name="Ng V."/>
            <person name="Clum A."/>
            <person name="Steindorff A."/>
            <person name="Ohm R."/>
            <person name="Martin F."/>
            <person name="Silar P."/>
            <person name="Natvig D."/>
            <person name="Lalanne C."/>
            <person name="Gautier V."/>
            <person name="Ament-Velasquez S.L."/>
            <person name="Kruys A."/>
            <person name="Hutchinson M.I."/>
            <person name="Powell A.J."/>
            <person name="Barry K."/>
            <person name="Miller A.N."/>
            <person name="Grigoriev I.V."/>
            <person name="Debuchy R."/>
            <person name="Gladieux P."/>
            <person name="Thoren M.H."/>
            <person name="Johannesson H."/>
        </authorList>
    </citation>
    <scope>NUCLEOTIDE SEQUENCE</scope>
    <source>
        <strain evidence="8">CBS 333.67</strain>
    </source>
</reference>
<keyword evidence="3" id="KW-0547">Nucleotide-binding</keyword>
<dbReference type="InterPro" id="IPR032387">
    <property type="entry name" value="ACAS_N"/>
</dbReference>
<dbReference type="InterPro" id="IPR042099">
    <property type="entry name" value="ANL_N_sf"/>
</dbReference>
<dbReference type="PROSITE" id="PS00455">
    <property type="entry name" value="AMP_BINDING"/>
    <property type="match status" value="1"/>
</dbReference>
<dbReference type="GO" id="GO:0006629">
    <property type="term" value="P:lipid metabolic process"/>
    <property type="evidence" value="ECO:0007669"/>
    <property type="project" value="InterPro"/>
</dbReference>
<dbReference type="GO" id="GO:0005524">
    <property type="term" value="F:ATP binding"/>
    <property type="evidence" value="ECO:0007669"/>
    <property type="project" value="UniProtKB-KW"/>
</dbReference>
<dbReference type="PANTHER" id="PTHR42921:SF1">
    <property type="entry name" value="ACETOACETYL-COA SYNTHETASE"/>
    <property type="match status" value="1"/>
</dbReference>
<keyword evidence="9" id="KW-1185">Reference proteome</keyword>
<evidence type="ECO:0000313" key="9">
    <source>
        <dbReference type="Proteomes" id="UP001273166"/>
    </source>
</evidence>
<evidence type="ECO:0000256" key="2">
    <source>
        <dbReference type="ARBA" id="ARBA00022598"/>
    </source>
</evidence>
<comment type="similarity">
    <text evidence="1">Belongs to the ATP-dependent AMP-binding enzyme family.</text>
</comment>
<dbReference type="Pfam" id="PF13193">
    <property type="entry name" value="AMP-binding_C"/>
    <property type="match status" value="1"/>
</dbReference>
<dbReference type="GO" id="GO:0030729">
    <property type="term" value="F:acetoacetate-CoA ligase activity"/>
    <property type="evidence" value="ECO:0007669"/>
    <property type="project" value="InterPro"/>
</dbReference>
<dbReference type="PANTHER" id="PTHR42921">
    <property type="entry name" value="ACETOACETYL-COA SYNTHETASE"/>
    <property type="match status" value="1"/>
</dbReference>
<evidence type="ECO:0000259" key="7">
    <source>
        <dbReference type="Pfam" id="PF16177"/>
    </source>
</evidence>
<dbReference type="SUPFAM" id="SSF56801">
    <property type="entry name" value="Acetyl-CoA synthetase-like"/>
    <property type="match status" value="1"/>
</dbReference>
<dbReference type="Proteomes" id="UP001273166">
    <property type="component" value="Unassembled WGS sequence"/>
</dbReference>
<dbReference type="Pfam" id="PF00501">
    <property type="entry name" value="AMP-binding"/>
    <property type="match status" value="1"/>
</dbReference>
<evidence type="ECO:0000259" key="5">
    <source>
        <dbReference type="Pfam" id="PF00501"/>
    </source>
</evidence>
<dbReference type="NCBIfam" id="NF002937">
    <property type="entry name" value="PRK03584.1"/>
    <property type="match status" value="1"/>
</dbReference>
<dbReference type="Gene3D" id="3.40.50.12780">
    <property type="entry name" value="N-terminal domain of ligase-like"/>
    <property type="match status" value="1"/>
</dbReference>
<dbReference type="GeneID" id="87889888"/>
<organism evidence="8 9">
    <name type="scientific">Chaetomium strumarium</name>
    <dbReference type="NCBI Taxonomy" id="1170767"/>
    <lineage>
        <taxon>Eukaryota</taxon>
        <taxon>Fungi</taxon>
        <taxon>Dikarya</taxon>
        <taxon>Ascomycota</taxon>
        <taxon>Pezizomycotina</taxon>
        <taxon>Sordariomycetes</taxon>
        <taxon>Sordariomycetidae</taxon>
        <taxon>Sordariales</taxon>
        <taxon>Chaetomiaceae</taxon>
        <taxon>Chaetomium</taxon>
    </lineage>
</organism>
<dbReference type="InterPro" id="IPR020845">
    <property type="entry name" value="AMP-binding_CS"/>
</dbReference>
<evidence type="ECO:0000313" key="8">
    <source>
        <dbReference type="EMBL" id="KAK3302325.1"/>
    </source>
</evidence>
<dbReference type="Pfam" id="PF16177">
    <property type="entry name" value="ACAS_N"/>
    <property type="match status" value="1"/>
</dbReference>
<sequence length="694" mass="75194">MAAAELWRHENPRATQMWKFLQHVNAKYDLELRDYPELYKWSVDHIADFWGEVWHFTGIKASKPFDRVLPPEAPMFPRPDFFAGARLNFAENLLFPANAEVDESSTAVITATEDESQLTETTWAGLRDQVRLCSNALRAAGVGENSVVAGFVANHVQALVALLSAAAVGAMWTGISPDNGVSAVLDRLVQIRPQVLFADNATLYNGKAWPGNAKTLEVIDELKKHGLEQVVIIRGLKDVETGLDEMRATGVKAEEYEAFLKCGSPDSPLTFAQLPPSHPLYVLYSSGTTGLPKAIVHTAAGTLLQHKKEHFLHCSLSAASRSRMLYYTTTSWMMHHWSVSALSCGASLVLYSGSPFQPHGYASLPRLLSALRVTHFGTSAAYLTTLEANNVRPVADPSLDLSALEAIYSTASPLPPSTFSFVYDAFPARINLASITGGTDIISLFGAPCPLLPVRAGEVQCAGLGMAIAVVDSASDPSNPQPVSPPDSPGDLVCTKPFPSQPLAFFGEGGQDKYRAAYFERFPGLWHHGDFVRMCEPRGNTGAGGGGLVMLGRSDGVLKPAGVRFGSAEIYNVLTRFFAADVADAVCVGRRRELDRDETVCLFVVMVEGKVFDDALRKGIAETIRRELSPRHVPGVIEEAKGGVPKTGNGKKIEVAVKQILSGMQVKTNASVANPEALDWFREWAARANEAVLN</sequence>
<dbReference type="InterPro" id="IPR005914">
    <property type="entry name" value="Acac_CoA_synth"/>
</dbReference>
<evidence type="ECO:0000256" key="4">
    <source>
        <dbReference type="ARBA" id="ARBA00022840"/>
    </source>
</evidence>
<dbReference type="EMBL" id="JAUDZG010000007">
    <property type="protein sequence ID" value="KAK3302325.1"/>
    <property type="molecule type" value="Genomic_DNA"/>
</dbReference>
<evidence type="ECO:0000259" key="6">
    <source>
        <dbReference type="Pfam" id="PF13193"/>
    </source>
</evidence>
<dbReference type="InterPro" id="IPR025110">
    <property type="entry name" value="AMP-bd_C"/>
</dbReference>
<keyword evidence="2 8" id="KW-0436">Ligase</keyword>
<keyword evidence="4" id="KW-0067">ATP-binding</keyword>
<dbReference type="InterPro" id="IPR045851">
    <property type="entry name" value="AMP-bd_C_sf"/>
</dbReference>
<dbReference type="RefSeq" id="XP_062718105.1">
    <property type="nucleotide sequence ID" value="XM_062871059.1"/>
</dbReference>
<dbReference type="AlphaFoldDB" id="A0AAJ0GLW9"/>
<feature type="domain" description="Acetyl-coenzyme A synthetase N-terminal" evidence="7">
    <location>
        <begin position="35"/>
        <end position="92"/>
    </location>
</feature>
<comment type="caution">
    <text evidence="8">The sequence shown here is derived from an EMBL/GenBank/DDBJ whole genome shotgun (WGS) entry which is preliminary data.</text>
</comment>